<gene>
    <name evidence="4" type="ORF">ACFOUW_09625</name>
</gene>
<dbReference type="InterPro" id="IPR014395">
    <property type="entry name" value="Pen/GL7ACA/AHL_acylase"/>
</dbReference>
<dbReference type="Gene3D" id="3.60.20.10">
    <property type="entry name" value="Glutamine Phosphoribosylpyrophosphate, subunit 1, domain 1"/>
    <property type="match status" value="1"/>
</dbReference>
<protein>
    <submittedName>
        <fullName evidence="4">Penicillin acylase family protein</fullName>
    </submittedName>
</protein>
<reference evidence="5" key="1">
    <citation type="journal article" date="2019" name="Int. J. Syst. Evol. Microbiol.">
        <title>The Global Catalogue of Microorganisms (GCM) 10K type strain sequencing project: providing services to taxonomists for standard genome sequencing and annotation.</title>
        <authorList>
            <consortium name="The Broad Institute Genomics Platform"/>
            <consortium name="The Broad Institute Genome Sequencing Center for Infectious Disease"/>
            <person name="Wu L."/>
            <person name="Ma J."/>
        </authorList>
    </citation>
    <scope>NUCLEOTIDE SEQUENCE [LARGE SCALE GENOMIC DNA]</scope>
    <source>
        <strain evidence="5">CGMCC 4.7241</strain>
    </source>
</reference>
<dbReference type="EMBL" id="JBHRZH010000006">
    <property type="protein sequence ID" value="MFC3761099.1"/>
    <property type="molecule type" value="Genomic_DNA"/>
</dbReference>
<dbReference type="InterPro" id="IPR043146">
    <property type="entry name" value="Penicillin_amidase_N_B-knob"/>
</dbReference>
<organism evidence="4 5">
    <name type="scientific">Tenggerimyces flavus</name>
    <dbReference type="NCBI Taxonomy" id="1708749"/>
    <lineage>
        <taxon>Bacteria</taxon>
        <taxon>Bacillati</taxon>
        <taxon>Actinomycetota</taxon>
        <taxon>Actinomycetes</taxon>
        <taxon>Propionibacteriales</taxon>
        <taxon>Nocardioidaceae</taxon>
        <taxon>Tenggerimyces</taxon>
    </lineage>
</organism>
<dbReference type="Gene3D" id="2.30.120.10">
    <property type="match status" value="1"/>
</dbReference>
<dbReference type="InterPro" id="IPR002692">
    <property type="entry name" value="S45"/>
</dbReference>
<dbReference type="PANTHER" id="PTHR34218">
    <property type="entry name" value="PEPTIDASE S45 PENICILLIN AMIDASE"/>
    <property type="match status" value="1"/>
</dbReference>
<comment type="caution">
    <text evidence="4">The sequence shown here is derived from an EMBL/GenBank/DDBJ whole genome shotgun (WGS) entry which is preliminary data.</text>
</comment>
<dbReference type="PIRSF" id="PIRSF001227">
    <property type="entry name" value="Pen_acylase"/>
    <property type="match status" value="1"/>
</dbReference>
<dbReference type="InterPro" id="IPR043147">
    <property type="entry name" value="Penicillin_amidase_A-knob"/>
</dbReference>
<evidence type="ECO:0000256" key="3">
    <source>
        <dbReference type="ARBA" id="ARBA00023145"/>
    </source>
</evidence>
<keyword evidence="5" id="KW-1185">Reference proteome</keyword>
<dbReference type="InterPro" id="IPR023343">
    <property type="entry name" value="Penicillin_amidase_dom1"/>
</dbReference>
<dbReference type="SUPFAM" id="SSF56235">
    <property type="entry name" value="N-terminal nucleophile aminohydrolases (Ntn hydrolases)"/>
    <property type="match status" value="1"/>
</dbReference>
<dbReference type="RefSeq" id="WP_205117316.1">
    <property type="nucleotide sequence ID" value="NZ_JAFBCM010000001.1"/>
</dbReference>
<keyword evidence="2" id="KW-0378">Hydrolase</keyword>
<dbReference type="Gene3D" id="1.10.439.10">
    <property type="entry name" value="Penicillin Amidohydrolase, domain 1"/>
    <property type="match status" value="1"/>
</dbReference>
<dbReference type="CDD" id="cd03747">
    <property type="entry name" value="Ntn_PGA_like"/>
    <property type="match status" value="1"/>
</dbReference>
<proteinExistence type="inferred from homology"/>
<dbReference type="Gene3D" id="1.10.1400.10">
    <property type="match status" value="1"/>
</dbReference>
<evidence type="ECO:0000256" key="2">
    <source>
        <dbReference type="ARBA" id="ARBA00022801"/>
    </source>
</evidence>
<sequence>MRRLLRVTAIVGGVLVLLLGVVTAAGVLGVRRSFPDVEGRVSMSGLATPVEVRRDAYGIPQIYADTAEDLFRAQGYVHAQDRFYEMDFRRHVTSGRLSEWFGESQLKTDIFLRTLGWRRVAELEFPKLLPTTRAYLTAYAEGVNTYLGERSGGQLSVEYTGGLLGPAAKPEPWTPVDSLAWLKAMAWDLRGNMENEIDRVIAATKVSTDRVATLYPGYPFKDHAPIMTTPVSMAPPTLQAPGRAALPPGTAEALESLRSVVSGLPAQLGAGDRAGFGSNAWVVSGRLTTTGKPLLANDPHLAPAMPSIWYQMGLHCRKKVAVCPFDVAGFTFSGVPGVMIGHNDRVSWGFTNLDPDVTDLFVERLNGDSYLYDDQWFPLASRTEEVRVKGRSEPVRITVRATRHGPLVSDADAELRRVSQVAPASGQDPMSDVTPALALRWTALIPGRTADAIFLLNQARNFAEFRKAAEAFEVPSQNLVYADVDGHIGYQAPGRVPIRRGGDGGWPMPGWTSAYGWIGWIPYDRMPYVLDPPKGYIVTANQAVIESSFPYKLADTWSYGYRSDRIGDVIDSLTKSGGKVSPDAMAQLQLDTSNGLAPVLVPYLLRVRVSAFAAEGQTLLRGWDFSQPPDSAAAAYFNAVWKNLLAATFHDELPESTWPGGRDRWWEVVRGMLDDPTNPWWDDVSTRGVREDRDAILVRALSDARDELTRLMAKSPERWRWGKLHQLSLTNQSFGSSGISPLEALFNRGPYELGGGSDAVLASGWAANKPGLLGYEVASVPSMRMVVDLANLDQSRWINLTGASGHPMSPNYNDQAPLWVAGRTIQWPFTEKAVRETAHSTLVLAP</sequence>
<keyword evidence="3" id="KW-0865">Zymogen</keyword>
<evidence type="ECO:0000313" key="4">
    <source>
        <dbReference type="EMBL" id="MFC3761099.1"/>
    </source>
</evidence>
<dbReference type="PANTHER" id="PTHR34218:SF4">
    <property type="entry name" value="ACYL-HOMOSERINE LACTONE ACYLASE QUIP"/>
    <property type="match status" value="1"/>
</dbReference>
<comment type="similarity">
    <text evidence="1">Belongs to the peptidase S45 family.</text>
</comment>
<accession>A0ABV7Y9Q1</accession>
<evidence type="ECO:0000313" key="5">
    <source>
        <dbReference type="Proteomes" id="UP001595699"/>
    </source>
</evidence>
<dbReference type="InterPro" id="IPR029055">
    <property type="entry name" value="Ntn_hydrolases_N"/>
</dbReference>
<dbReference type="Pfam" id="PF01804">
    <property type="entry name" value="Penicil_amidase"/>
    <property type="match status" value="1"/>
</dbReference>
<dbReference type="Proteomes" id="UP001595699">
    <property type="component" value="Unassembled WGS sequence"/>
</dbReference>
<name>A0ABV7Y9Q1_9ACTN</name>
<evidence type="ECO:0000256" key="1">
    <source>
        <dbReference type="ARBA" id="ARBA00006586"/>
    </source>
</evidence>